<dbReference type="PANTHER" id="PTHR35790">
    <property type="entry name" value="HTH-TYPE TRANSCRIPTIONAL REGULATOR PCHR"/>
    <property type="match status" value="1"/>
</dbReference>
<keyword evidence="2" id="KW-0238">DNA-binding</keyword>
<dbReference type="SMART" id="SM00347">
    <property type="entry name" value="HTH_MARR"/>
    <property type="match status" value="1"/>
</dbReference>
<evidence type="ECO:0000256" key="2">
    <source>
        <dbReference type="ARBA" id="ARBA00023125"/>
    </source>
</evidence>
<dbReference type="EMBL" id="BAABEO010000020">
    <property type="protein sequence ID" value="GAA3692221.1"/>
    <property type="molecule type" value="Genomic_DNA"/>
</dbReference>
<evidence type="ECO:0000256" key="1">
    <source>
        <dbReference type="ARBA" id="ARBA00023015"/>
    </source>
</evidence>
<keyword evidence="1" id="KW-0805">Transcription regulation</keyword>
<name>A0ABP7CPT1_9MICC</name>
<accession>A0ABP7CPT1</accession>
<dbReference type="Gene3D" id="1.10.10.10">
    <property type="entry name" value="Winged helix-like DNA-binding domain superfamily/Winged helix DNA-binding domain"/>
    <property type="match status" value="1"/>
</dbReference>
<dbReference type="InterPro" id="IPR000835">
    <property type="entry name" value="HTH_MarR-typ"/>
</dbReference>
<dbReference type="Proteomes" id="UP001500752">
    <property type="component" value="Unassembled WGS sequence"/>
</dbReference>
<keyword evidence="3" id="KW-0804">Transcription</keyword>
<proteinExistence type="predicted"/>
<dbReference type="InterPro" id="IPR036388">
    <property type="entry name" value="WH-like_DNA-bd_sf"/>
</dbReference>
<organism evidence="5 6">
    <name type="scientific">Arthrobacter ginkgonis</name>
    <dbReference type="NCBI Taxonomy" id="1630594"/>
    <lineage>
        <taxon>Bacteria</taxon>
        <taxon>Bacillati</taxon>
        <taxon>Actinomycetota</taxon>
        <taxon>Actinomycetes</taxon>
        <taxon>Micrococcales</taxon>
        <taxon>Micrococcaceae</taxon>
        <taxon>Arthrobacter</taxon>
    </lineage>
</organism>
<dbReference type="InterPro" id="IPR036390">
    <property type="entry name" value="WH_DNA-bd_sf"/>
</dbReference>
<sequence length="143" mass="16010">MSNMLLWGGSRVFSHLFGLGTNEWRIISALGNHPGSSASELCEVLGINKSIASKAITVLTERRLITAKDGRWNSRLLFLTPAGAEMHTRMMPVAMERQRLLHRRLDPEEIRVLNQALLKMLDAKDDLMLYESEVLAAPPLADD</sequence>
<evidence type="ECO:0000256" key="3">
    <source>
        <dbReference type="ARBA" id="ARBA00023163"/>
    </source>
</evidence>
<evidence type="ECO:0000313" key="6">
    <source>
        <dbReference type="Proteomes" id="UP001500752"/>
    </source>
</evidence>
<dbReference type="SUPFAM" id="SSF46785">
    <property type="entry name" value="Winged helix' DNA-binding domain"/>
    <property type="match status" value="1"/>
</dbReference>
<protein>
    <submittedName>
        <fullName evidence="5">MarR family transcriptional regulator</fullName>
    </submittedName>
</protein>
<dbReference type="InterPro" id="IPR052067">
    <property type="entry name" value="Metal_resp_HTH_trans_reg"/>
</dbReference>
<feature type="domain" description="HTH marR-type" evidence="4">
    <location>
        <begin position="11"/>
        <end position="110"/>
    </location>
</feature>
<dbReference type="Pfam" id="PF12802">
    <property type="entry name" value="MarR_2"/>
    <property type="match status" value="1"/>
</dbReference>
<keyword evidence="6" id="KW-1185">Reference proteome</keyword>
<reference evidence="6" key="1">
    <citation type="journal article" date="2019" name="Int. J. Syst. Evol. Microbiol.">
        <title>The Global Catalogue of Microorganisms (GCM) 10K type strain sequencing project: providing services to taxonomists for standard genome sequencing and annotation.</title>
        <authorList>
            <consortium name="The Broad Institute Genomics Platform"/>
            <consortium name="The Broad Institute Genome Sequencing Center for Infectious Disease"/>
            <person name="Wu L."/>
            <person name="Ma J."/>
        </authorList>
    </citation>
    <scope>NUCLEOTIDE SEQUENCE [LARGE SCALE GENOMIC DNA]</scope>
    <source>
        <strain evidence="6">JCM 30742</strain>
    </source>
</reference>
<dbReference type="PANTHER" id="PTHR35790:SF4">
    <property type="entry name" value="HTH-TYPE TRANSCRIPTIONAL REGULATOR PCHR"/>
    <property type="match status" value="1"/>
</dbReference>
<evidence type="ECO:0000313" key="5">
    <source>
        <dbReference type="EMBL" id="GAA3692221.1"/>
    </source>
</evidence>
<gene>
    <name evidence="5" type="ORF">GCM10023081_32140</name>
</gene>
<evidence type="ECO:0000259" key="4">
    <source>
        <dbReference type="SMART" id="SM00347"/>
    </source>
</evidence>
<comment type="caution">
    <text evidence="5">The sequence shown here is derived from an EMBL/GenBank/DDBJ whole genome shotgun (WGS) entry which is preliminary data.</text>
</comment>